<comment type="caution">
    <text evidence="3">The sequence shown here is derived from an EMBL/GenBank/DDBJ whole genome shotgun (WGS) entry which is preliminary data.</text>
</comment>
<feature type="compositionally biased region" description="Acidic residues" evidence="1">
    <location>
        <begin position="167"/>
        <end position="189"/>
    </location>
</feature>
<dbReference type="Proteomes" id="UP000825729">
    <property type="component" value="Unassembled WGS sequence"/>
</dbReference>
<feature type="compositionally biased region" description="Basic and acidic residues" evidence="1">
    <location>
        <begin position="190"/>
        <end position="223"/>
    </location>
</feature>
<sequence>MFEEYLRERKWDQWLFSTPEYAIELVREFYSKLPDQEARFKLFVRGKWVTYAAHKVNECQKLPGVSDKDFWDLQDRTFEELATPLCVEGATFRKELVRMPSMKTEASIWALLFLAKLVPNKHHSTITRENIEGIAKHLGMPSELIPTYPEEGEKEDKEEERGGKEGGEEDGSGEEGVEEEEGSGEEGGEKEEVKKRNPEKKEKKKEVEKMKKDKRGKGGDEWS</sequence>
<protein>
    <recommendedName>
        <fullName evidence="2">Putative plant transposon protein domain-containing protein</fullName>
    </recommendedName>
</protein>
<gene>
    <name evidence="3" type="ORF">H6P81_017910</name>
</gene>
<feature type="region of interest" description="Disordered" evidence="1">
    <location>
        <begin position="137"/>
        <end position="223"/>
    </location>
</feature>
<evidence type="ECO:0000259" key="2">
    <source>
        <dbReference type="Pfam" id="PF20167"/>
    </source>
</evidence>
<accession>A0AAV7E0X8</accession>
<dbReference type="EMBL" id="JAINDJ010000007">
    <property type="protein sequence ID" value="KAG9442056.1"/>
    <property type="molecule type" value="Genomic_DNA"/>
</dbReference>
<reference evidence="3 4" key="1">
    <citation type="submission" date="2021-07" db="EMBL/GenBank/DDBJ databases">
        <title>The Aristolochia fimbriata genome: insights into angiosperm evolution, floral development and chemical biosynthesis.</title>
        <authorList>
            <person name="Jiao Y."/>
        </authorList>
    </citation>
    <scope>NUCLEOTIDE SEQUENCE [LARGE SCALE GENOMIC DNA]</scope>
    <source>
        <strain evidence="3">IBCAS-2021</strain>
        <tissue evidence="3">Leaf</tissue>
    </source>
</reference>
<organism evidence="3 4">
    <name type="scientific">Aristolochia fimbriata</name>
    <name type="common">White veined hardy Dutchman's pipe vine</name>
    <dbReference type="NCBI Taxonomy" id="158543"/>
    <lineage>
        <taxon>Eukaryota</taxon>
        <taxon>Viridiplantae</taxon>
        <taxon>Streptophyta</taxon>
        <taxon>Embryophyta</taxon>
        <taxon>Tracheophyta</taxon>
        <taxon>Spermatophyta</taxon>
        <taxon>Magnoliopsida</taxon>
        <taxon>Magnoliidae</taxon>
        <taxon>Piperales</taxon>
        <taxon>Aristolochiaceae</taxon>
        <taxon>Aristolochia</taxon>
    </lineage>
</organism>
<evidence type="ECO:0000313" key="4">
    <source>
        <dbReference type="Proteomes" id="UP000825729"/>
    </source>
</evidence>
<dbReference type="AlphaFoldDB" id="A0AAV7E0X8"/>
<proteinExistence type="predicted"/>
<evidence type="ECO:0000313" key="3">
    <source>
        <dbReference type="EMBL" id="KAG9442056.1"/>
    </source>
</evidence>
<dbReference type="InterPro" id="IPR046796">
    <property type="entry name" value="Transposase_32_dom"/>
</dbReference>
<keyword evidence="4" id="KW-1185">Reference proteome</keyword>
<dbReference type="Pfam" id="PF20167">
    <property type="entry name" value="Transposase_32"/>
    <property type="match status" value="1"/>
</dbReference>
<name>A0AAV7E0X8_ARIFI</name>
<evidence type="ECO:0000256" key="1">
    <source>
        <dbReference type="SAM" id="MobiDB-lite"/>
    </source>
</evidence>
<feature type="domain" description="Putative plant transposon protein" evidence="2">
    <location>
        <begin position="8"/>
        <end position="129"/>
    </location>
</feature>